<gene>
    <name evidence="2" type="ORF">COLO4_31471</name>
</gene>
<protein>
    <submittedName>
        <fullName evidence="2">Uncharacterized protein</fullName>
    </submittedName>
</protein>
<dbReference type="AlphaFoldDB" id="A0A1R3H494"/>
<reference evidence="3" key="1">
    <citation type="submission" date="2013-09" db="EMBL/GenBank/DDBJ databases">
        <title>Corchorus olitorius genome sequencing.</title>
        <authorList>
            <person name="Alam M."/>
            <person name="Haque M.S."/>
            <person name="Islam M.S."/>
            <person name="Emdad E.M."/>
            <person name="Islam M.M."/>
            <person name="Ahmed B."/>
            <person name="Halim A."/>
            <person name="Hossen Q.M.M."/>
            <person name="Hossain M.Z."/>
            <person name="Ahmed R."/>
            <person name="Khan M.M."/>
            <person name="Islam R."/>
            <person name="Rashid M.M."/>
            <person name="Khan S.A."/>
            <person name="Rahman M.S."/>
            <person name="Alam M."/>
            <person name="Yahiya A.S."/>
            <person name="Khan M.S."/>
            <person name="Azam M.S."/>
            <person name="Haque T."/>
            <person name="Lashkar M.Z.H."/>
            <person name="Akhand A.I."/>
            <person name="Morshed G."/>
            <person name="Roy S."/>
            <person name="Uddin K.S."/>
            <person name="Rabeya T."/>
            <person name="Hossain A.S."/>
            <person name="Chowdhury A."/>
            <person name="Snigdha A.R."/>
            <person name="Mortoza M.S."/>
            <person name="Matin S.A."/>
            <person name="Hoque S.M.E."/>
            <person name="Islam M.K."/>
            <person name="Roy D.K."/>
            <person name="Haider R."/>
            <person name="Moosa M.M."/>
            <person name="Elias S.M."/>
            <person name="Hasan A.M."/>
            <person name="Jahan S."/>
            <person name="Shafiuddin M."/>
            <person name="Mahmood N."/>
            <person name="Shommy N.S."/>
        </authorList>
    </citation>
    <scope>NUCLEOTIDE SEQUENCE [LARGE SCALE GENOMIC DNA]</scope>
    <source>
        <strain evidence="3">cv. O-4</strain>
    </source>
</reference>
<proteinExistence type="predicted"/>
<accession>A0A1R3H494</accession>
<dbReference type="Proteomes" id="UP000187203">
    <property type="component" value="Unassembled WGS sequence"/>
</dbReference>
<name>A0A1R3H494_9ROSI</name>
<dbReference type="EMBL" id="AWUE01020855">
    <property type="protein sequence ID" value="OMO65154.1"/>
    <property type="molecule type" value="Genomic_DNA"/>
</dbReference>
<sequence>MPWNKAEVSAYSSTAADLSHEEFNYIRLRSATFNPANRNNSFGLLLDVYRKKKHKKKAAEAQSSFSIGPSAAPNSMGFGQLKGQTAS</sequence>
<evidence type="ECO:0000313" key="3">
    <source>
        <dbReference type="Proteomes" id="UP000187203"/>
    </source>
</evidence>
<feature type="region of interest" description="Disordered" evidence="1">
    <location>
        <begin position="59"/>
        <end position="87"/>
    </location>
</feature>
<comment type="caution">
    <text evidence="2">The sequence shown here is derived from an EMBL/GenBank/DDBJ whole genome shotgun (WGS) entry which is preliminary data.</text>
</comment>
<evidence type="ECO:0000256" key="1">
    <source>
        <dbReference type="SAM" id="MobiDB-lite"/>
    </source>
</evidence>
<organism evidence="2 3">
    <name type="scientific">Corchorus olitorius</name>
    <dbReference type="NCBI Taxonomy" id="93759"/>
    <lineage>
        <taxon>Eukaryota</taxon>
        <taxon>Viridiplantae</taxon>
        <taxon>Streptophyta</taxon>
        <taxon>Embryophyta</taxon>
        <taxon>Tracheophyta</taxon>
        <taxon>Spermatophyta</taxon>
        <taxon>Magnoliopsida</taxon>
        <taxon>eudicotyledons</taxon>
        <taxon>Gunneridae</taxon>
        <taxon>Pentapetalae</taxon>
        <taxon>rosids</taxon>
        <taxon>malvids</taxon>
        <taxon>Malvales</taxon>
        <taxon>Malvaceae</taxon>
        <taxon>Grewioideae</taxon>
        <taxon>Apeibeae</taxon>
        <taxon>Corchorus</taxon>
    </lineage>
</organism>
<evidence type="ECO:0000313" key="2">
    <source>
        <dbReference type="EMBL" id="OMO65154.1"/>
    </source>
</evidence>
<keyword evidence="3" id="KW-1185">Reference proteome</keyword>